<feature type="region of interest" description="Disordered" evidence="10">
    <location>
        <begin position="71"/>
        <end position="141"/>
    </location>
</feature>
<dbReference type="PANTHER" id="PTHR31221">
    <property type="entry name" value="WRKY TRANSCRIPTION FACTOR PROTEIN 1-RELATED"/>
    <property type="match status" value="1"/>
</dbReference>
<dbReference type="OMA" id="QGRIMSN"/>
<feature type="region of interest" description="Disordered" evidence="10">
    <location>
        <begin position="396"/>
        <end position="416"/>
    </location>
</feature>
<dbReference type="GO" id="GO:0005634">
    <property type="term" value="C:nucleus"/>
    <property type="evidence" value="ECO:0007669"/>
    <property type="project" value="UniProtKB-SubCell"/>
</dbReference>
<feature type="compositionally biased region" description="Basic and acidic residues" evidence="10">
    <location>
        <begin position="1"/>
        <end position="13"/>
    </location>
</feature>
<feature type="compositionally biased region" description="Polar residues" evidence="10">
    <location>
        <begin position="202"/>
        <end position="215"/>
    </location>
</feature>
<feature type="region of interest" description="Disordered" evidence="10">
    <location>
        <begin position="428"/>
        <end position="484"/>
    </location>
</feature>
<evidence type="ECO:0000256" key="9">
    <source>
        <dbReference type="ARBA" id="ARBA00061157"/>
    </source>
</evidence>
<reference evidence="12" key="1">
    <citation type="submission" date="2021-08" db="EMBL/GenBank/DDBJ databases">
        <title>WGS assembly of Ceratopteris richardii.</title>
        <authorList>
            <person name="Marchant D.B."/>
            <person name="Chen G."/>
            <person name="Jenkins J."/>
            <person name="Shu S."/>
            <person name="Leebens-Mack J."/>
            <person name="Grimwood J."/>
            <person name="Schmutz J."/>
            <person name="Soltis P."/>
            <person name="Soltis D."/>
            <person name="Chen Z.-H."/>
        </authorList>
    </citation>
    <scope>NUCLEOTIDE SEQUENCE</scope>
    <source>
        <strain evidence="12">Whitten #5841</strain>
        <tissue evidence="12">Leaf</tissue>
    </source>
</reference>
<evidence type="ECO:0000256" key="6">
    <source>
        <dbReference type="ARBA" id="ARBA00023125"/>
    </source>
</evidence>
<accession>A0A8T2TM49</accession>
<keyword evidence="5" id="KW-0805">Transcription regulation</keyword>
<feature type="compositionally biased region" description="Polar residues" evidence="10">
    <location>
        <begin position="438"/>
        <end position="456"/>
    </location>
</feature>
<comment type="subcellular location">
    <subcellularLocation>
        <location evidence="1">Nucleus</location>
    </subcellularLocation>
</comment>
<dbReference type="EMBL" id="CM035417">
    <property type="protein sequence ID" value="KAH7422786.1"/>
    <property type="molecule type" value="Genomic_DNA"/>
</dbReference>
<evidence type="ECO:0000256" key="1">
    <source>
        <dbReference type="ARBA" id="ARBA00004123"/>
    </source>
</evidence>
<gene>
    <name evidence="12" type="ORF">KP509_12G025600</name>
</gene>
<feature type="compositionally biased region" description="Basic and acidic residues" evidence="10">
    <location>
        <begin position="396"/>
        <end position="405"/>
    </location>
</feature>
<keyword evidence="4" id="KW-0862">Zinc</keyword>
<dbReference type="Proteomes" id="UP000825935">
    <property type="component" value="Chromosome 12"/>
</dbReference>
<feature type="region of interest" description="Disordered" evidence="10">
    <location>
        <begin position="202"/>
        <end position="232"/>
    </location>
</feature>
<proteinExistence type="inferred from homology"/>
<dbReference type="Gene3D" id="2.20.25.80">
    <property type="entry name" value="WRKY domain"/>
    <property type="match status" value="2"/>
</dbReference>
<evidence type="ECO:0000256" key="2">
    <source>
        <dbReference type="ARBA" id="ARBA00022723"/>
    </source>
</evidence>
<evidence type="ECO:0000313" key="13">
    <source>
        <dbReference type="Proteomes" id="UP000825935"/>
    </source>
</evidence>
<dbReference type="AlphaFoldDB" id="A0A8T2TM49"/>
<keyword evidence="2" id="KW-0479">Metal-binding</keyword>
<keyword evidence="3" id="KW-0677">Repeat</keyword>
<feature type="compositionally biased region" description="Polar residues" evidence="10">
    <location>
        <begin position="572"/>
        <end position="591"/>
    </location>
</feature>
<dbReference type="InterPro" id="IPR036576">
    <property type="entry name" value="WRKY_dom_sf"/>
</dbReference>
<keyword evidence="7" id="KW-0804">Transcription</keyword>
<evidence type="ECO:0000256" key="4">
    <source>
        <dbReference type="ARBA" id="ARBA00022833"/>
    </source>
</evidence>
<organism evidence="12 13">
    <name type="scientific">Ceratopteris richardii</name>
    <name type="common">Triangle waterfern</name>
    <dbReference type="NCBI Taxonomy" id="49495"/>
    <lineage>
        <taxon>Eukaryota</taxon>
        <taxon>Viridiplantae</taxon>
        <taxon>Streptophyta</taxon>
        <taxon>Embryophyta</taxon>
        <taxon>Tracheophyta</taxon>
        <taxon>Polypodiopsida</taxon>
        <taxon>Polypodiidae</taxon>
        <taxon>Polypodiales</taxon>
        <taxon>Pteridineae</taxon>
        <taxon>Pteridaceae</taxon>
        <taxon>Parkerioideae</taxon>
        <taxon>Ceratopteris</taxon>
    </lineage>
</organism>
<comment type="caution">
    <text evidence="12">The sequence shown here is derived from an EMBL/GenBank/DDBJ whole genome shotgun (WGS) entry which is preliminary data.</text>
</comment>
<dbReference type="Pfam" id="PF03106">
    <property type="entry name" value="WRKY"/>
    <property type="match status" value="2"/>
</dbReference>
<dbReference type="SUPFAM" id="SSF118290">
    <property type="entry name" value="WRKY DNA-binding domain"/>
    <property type="match status" value="2"/>
</dbReference>
<name>A0A8T2TM49_CERRI</name>
<dbReference type="InterPro" id="IPR044810">
    <property type="entry name" value="WRKY_plant"/>
</dbReference>
<evidence type="ECO:0000256" key="7">
    <source>
        <dbReference type="ARBA" id="ARBA00023163"/>
    </source>
</evidence>
<keyword evidence="13" id="KW-1185">Reference proteome</keyword>
<dbReference type="GO" id="GO:0046872">
    <property type="term" value="F:metal ion binding"/>
    <property type="evidence" value="ECO:0007669"/>
    <property type="project" value="UniProtKB-KW"/>
</dbReference>
<dbReference type="PROSITE" id="PS50811">
    <property type="entry name" value="WRKY"/>
    <property type="match status" value="2"/>
</dbReference>
<dbReference type="GO" id="GO:0003700">
    <property type="term" value="F:DNA-binding transcription factor activity"/>
    <property type="evidence" value="ECO:0007669"/>
    <property type="project" value="InterPro"/>
</dbReference>
<keyword evidence="6" id="KW-0238">DNA-binding</keyword>
<dbReference type="SMART" id="SM00774">
    <property type="entry name" value="WRKY"/>
    <property type="match status" value="2"/>
</dbReference>
<keyword evidence="8" id="KW-0539">Nucleus</keyword>
<feature type="region of interest" description="Disordered" evidence="10">
    <location>
        <begin position="1"/>
        <end position="24"/>
    </location>
</feature>
<feature type="region of interest" description="Disordered" evidence="10">
    <location>
        <begin position="562"/>
        <end position="591"/>
    </location>
</feature>
<dbReference type="OrthoDB" id="771494at2759"/>
<evidence type="ECO:0000259" key="11">
    <source>
        <dbReference type="PROSITE" id="PS50811"/>
    </source>
</evidence>
<evidence type="ECO:0000256" key="10">
    <source>
        <dbReference type="SAM" id="MobiDB-lite"/>
    </source>
</evidence>
<sequence length="700" mass="74794">MDSTENRASKDGTGEILPKRPSLIVPVRNPNEALQKGLDLTPSPMTIISSILAGQCTSELKNESFSQMLAGALSPPAQKESYSFSGADDGTPSSLPSLASSTAPLPLALSSPSPSSSSPLPSPPFAPSGAEEKSLTSEATGLAAPIAPASFHKGTLSGPGRPNVARFKTMVPSRLPIPRSQCLTIPPGLSPTTLLDSPVLFSTGQQAEPSPTTGTFPLPPISGPMGSTEGQIKTVEDDSTSSFAFKPMINMSSNPPSPLSKVGSSQLPRLSSHMILSSAAPGGLNVSHASTQSAAALFLEAPKEVALPLANSLPAPIEDKNEVDTKNEHGIQSMVIAAQPILIERPSDDGYNWRKYGQKQVKGSEFPRSYYKCTYPNCSVKKKVERSHDGQVTEIVYKGEHDHPKPQSVRRPSMANSHTISINGREGLYIGSHRNDGSQRLNFSSGTAPSEPSLGSLSDGEGSKAEDGDDDEPDSKRRKEVIGGLPATIPLRTIREPRVVVQTTSEIEILDDGYRWRKYGQKVVKGNPYPRSYYKCTNVGCSVRKHVERSATDSRAVITTYEGKHNHDVPASKNSQNESTGLQNNNVLPSASSSITKTVQDHYLMGKMWEDGLKNEVRASNFNVANMEFQESSVFPVQISRTQGISDPLVPTSISYIGGINGAETAGQSFDLKTKQEQDDGILTSWPSAYAKPSPSQSAI</sequence>
<evidence type="ECO:0000256" key="3">
    <source>
        <dbReference type="ARBA" id="ARBA00022737"/>
    </source>
</evidence>
<evidence type="ECO:0000256" key="8">
    <source>
        <dbReference type="ARBA" id="ARBA00023242"/>
    </source>
</evidence>
<dbReference type="PANTHER" id="PTHR31221:SF193">
    <property type="entry name" value="WRKY TRANSCRIPTION FACTOR PROTEIN 1-RELATED"/>
    <property type="match status" value="1"/>
</dbReference>
<evidence type="ECO:0000313" key="12">
    <source>
        <dbReference type="EMBL" id="KAH7422786.1"/>
    </source>
</evidence>
<dbReference type="FunFam" id="2.20.25.80:FF:000003">
    <property type="entry name" value="WRKY transcription factor 57"/>
    <property type="match status" value="1"/>
</dbReference>
<dbReference type="GO" id="GO:0043565">
    <property type="term" value="F:sequence-specific DNA binding"/>
    <property type="evidence" value="ECO:0007669"/>
    <property type="project" value="InterPro"/>
</dbReference>
<dbReference type="FunFam" id="2.20.25.80:FF:000006">
    <property type="entry name" value="WRKY transcription factor"/>
    <property type="match status" value="1"/>
</dbReference>
<evidence type="ECO:0000256" key="5">
    <source>
        <dbReference type="ARBA" id="ARBA00023015"/>
    </source>
</evidence>
<dbReference type="InterPro" id="IPR003657">
    <property type="entry name" value="WRKY_dom"/>
</dbReference>
<feature type="domain" description="WRKY" evidence="11">
    <location>
        <begin position="348"/>
        <end position="406"/>
    </location>
</feature>
<feature type="domain" description="WRKY" evidence="11">
    <location>
        <begin position="505"/>
        <end position="570"/>
    </location>
</feature>
<comment type="similarity">
    <text evidence="9">Belongs to the WRKY group I family.</text>
</comment>
<feature type="compositionally biased region" description="Low complexity" evidence="10">
    <location>
        <begin position="92"/>
        <end position="119"/>
    </location>
</feature>
<protein>
    <recommendedName>
        <fullName evidence="11">WRKY domain-containing protein</fullName>
    </recommendedName>
</protein>